<dbReference type="AlphaFoldDB" id="A0A3S2MPP5"/>
<gene>
    <name evidence="5" type="ORF">OJAV_G00051990</name>
</gene>
<dbReference type="Proteomes" id="UP000283210">
    <property type="component" value="Chromosome 6"/>
</dbReference>
<evidence type="ECO:0000256" key="2">
    <source>
        <dbReference type="ARBA" id="ARBA00007267"/>
    </source>
</evidence>
<keyword evidence="6" id="KW-1185">Reference proteome</keyword>
<dbReference type="SMART" id="SM01114">
    <property type="entry name" value="CXC"/>
    <property type="match status" value="2"/>
</dbReference>
<evidence type="ECO:0000313" key="5">
    <source>
        <dbReference type="EMBL" id="RVE71440.1"/>
    </source>
</evidence>
<dbReference type="PROSITE" id="PS51634">
    <property type="entry name" value="CRC"/>
    <property type="match status" value="1"/>
</dbReference>
<dbReference type="InterPro" id="IPR028307">
    <property type="entry name" value="Lin-54_fam"/>
</dbReference>
<name>A0A3S2MPP5_ORYJA</name>
<dbReference type="OrthoDB" id="6283463at2759"/>
<dbReference type="PANTHER" id="PTHR12446">
    <property type="entry name" value="TESMIN/TSO1-RELATED"/>
    <property type="match status" value="1"/>
</dbReference>
<accession>A0A3S2MPP5</accession>
<comment type="subcellular location">
    <subcellularLocation>
        <location evidence="1">Nucleus</location>
    </subcellularLocation>
</comment>
<keyword evidence="3" id="KW-0539">Nucleus</keyword>
<protein>
    <recommendedName>
        <fullName evidence="4">CRC domain-containing protein</fullName>
    </recommendedName>
</protein>
<evidence type="ECO:0000256" key="1">
    <source>
        <dbReference type="ARBA" id="ARBA00004123"/>
    </source>
</evidence>
<dbReference type="EMBL" id="CM012442">
    <property type="protein sequence ID" value="RVE71440.1"/>
    <property type="molecule type" value="Genomic_DNA"/>
</dbReference>
<dbReference type="GO" id="GO:0005634">
    <property type="term" value="C:nucleus"/>
    <property type="evidence" value="ECO:0007669"/>
    <property type="project" value="UniProtKB-SubCell"/>
</dbReference>
<reference evidence="5 6" key="2">
    <citation type="submission" date="2019-01" db="EMBL/GenBank/DDBJ databases">
        <title>A chromosome length genome reference of the Java medaka (oryzias javanicus).</title>
        <authorList>
            <person name="Herpin A."/>
            <person name="Takehana Y."/>
            <person name="Naruse K."/>
            <person name="Ansai S."/>
            <person name="Kawaguchi M."/>
        </authorList>
    </citation>
    <scope>NUCLEOTIDE SEQUENCE [LARGE SCALE GENOMIC DNA]</scope>
    <source>
        <strain evidence="5">RS831</strain>
        <tissue evidence="5">Whole body</tissue>
    </source>
</reference>
<sequence>MAERGGANICPHVHSFPPLTREKTRLKRVSFTTMSSLMNELNAQQCRPTSPDSETPPPTDPCTHTAYDVPEFYTEVSVPMAPSTDFSVFSIHPHQDMSSAAALDPFNNSTIQSPLSQPTYAECLKPQLGQHYLLTGPTPGPSDGSSAAAMWISEGTYLSGGMVDSHQHVVVDVDSQWIERGLIETSSHVTHQVLCEDGRGSQLPPSQTGYWTLVPNDGVSAGKGDHNIFETPHQLQLASSRHEGRVQTADGRSAALVHRAVRPDCDFRPRKACHCTRSRCLKLYCDCFSSGVMCSSCNCINCHNNIENESQRREAIKSCLGRNPSAFRSRSAAQKFAESRGWHGKGCSCRHSGCLKKYCDCYEANIKCTSSCRCVGCCNYDNLGRAAELASTVKVETVCQSLLAQALHAERRSLSAAAAERLILEQFGHHLAQIVKKL</sequence>
<dbReference type="PANTHER" id="PTHR12446:SF34">
    <property type="entry name" value="PROTEIN LIN-54 HOMOLOG"/>
    <property type="match status" value="1"/>
</dbReference>
<feature type="domain" description="CRC" evidence="4">
    <location>
        <begin position="269"/>
        <end position="382"/>
    </location>
</feature>
<organism evidence="5 6">
    <name type="scientific">Oryzias javanicus</name>
    <name type="common">Javanese ricefish</name>
    <name type="synonym">Aplocheilus javanicus</name>
    <dbReference type="NCBI Taxonomy" id="123683"/>
    <lineage>
        <taxon>Eukaryota</taxon>
        <taxon>Metazoa</taxon>
        <taxon>Chordata</taxon>
        <taxon>Craniata</taxon>
        <taxon>Vertebrata</taxon>
        <taxon>Euteleostomi</taxon>
        <taxon>Actinopterygii</taxon>
        <taxon>Neopterygii</taxon>
        <taxon>Teleostei</taxon>
        <taxon>Neoteleostei</taxon>
        <taxon>Acanthomorphata</taxon>
        <taxon>Ovalentaria</taxon>
        <taxon>Atherinomorphae</taxon>
        <taxon>Beloniformes</taxon>
        <taxon>Adrianichthyidae</taxon>
        <taxon>Oryziinae</taxon>
        <taxon>Oryzias</taxon>
    </lineage>
</organism>
<proteinExistence type="inferred from homology"/>
<dbReference type="InterPro" id="IPR033467">
    <property type="entry name" value="Tesmin/TSO1-like_CXC"/>
</dbReference>
<reference evidence="5 6" key="1">
    <citation type="submission" date="2018-11" db="EMBL/GenBank/DDBJ databases">
        <authorList>
            <person name="Lopez-Roques C."/>
            <person name="Donnadieu C."/>
            <person name="Bouchez O."/>
            <person name="Klopp C."/>
            <person name="Cabau C."/>
            <person name="Zahm M."/>
        </authorList>
    </citation>
    <scope>NUCLEOTIDE SEQUENCE [LARGE SCALE GENOMIC DNA]</scope>
    <source>
        <strain evidence="5">RS831</strain>
        <tissue evidence="5">Whole body</tissue>
    </source>
</reference>
<comment type="similarity">
    <text evidence="2">Belongs to the lin-54 family.</text>
</comment>
<evidence type="ECO:0000256" key="3">
    <source>
        <dbReference type="ARBA" id="ARBA00023242"/>
    </source>
</evidence>
<dbReference type="GO" id="GO:0006355">
    <property type="term" value="P:regulation of DNA-templated transcription"/>
    <property type="evidence" value="ECO:0007669"/>
    <property type="project" value="TreeGrafter"/>
</dbReference>
<dbReference type="InterPro" id="IPR005172">
    <property type="entry name" value="CRC"/>
</dbReference>
<dbReference type="Pfam" id="PF03638">
    <property type="entry name" value="TCR"/>
    <property type="match status" value="2"/>
</dbReference>
<evidence type="ECO:0000313" key="6">
    <source>
        <dbReference type="Proteomes" id="UP000283210"/>
    </source>
</evidence>
<evidence type="ECO:0000259" key="4">
    <source>
        <dbReference type="PROSITE" id="PS51634"/>
    </source>
</evidence>